<sequence length="78" mass="9043">MAVELLSENVDLLHGKWNKILEENRPLEKHYCTKLAEMINKPLWEFDSYEMCQVLDSITISEDGQISAKFLEGTEVDL</sequence>
<reference evidence="1 2" key="1">
    <citation type="submission" date="2024-01" db="EMBL/GenBank/DDBJ databases">
        <title>Description of Streptococcus dentalis sp. nov., Streptococcus gingivalis sp. nov., Streptococcus lingualis sp. nov. isolated from human oral cavity.</title>
        <authorList>
            <person name="Choi Y.S."/>
            <person name="Goo B.J."/>
            <person name="Bae J.W."/>
        </authorList>
    </citation>
    <scope>NUCLEOTIDE SEQUENCE [LARGE SCALE GENOMIC DNA]</scope>
    <source>
        <strain evidence="1 2">S2</strain>
    </source>
</reference>
<dbReference type="EMBL" id="JAYKTO010000001">
    <property type="protein sequence ID" value="MEB3519583.1"/>
    <property type="molecule type" value="Genomic_DNA"/>
</dbReference>
<accession>A0ABU6B6V9</accession>
<evidence type="ECO:0000313" key="1">
    <source>
        <dbReference type="EMBL" id="MEB3519583.1"/>
    </source>
</evidence>
<evidence type="ECO:0000313" key="2">
    <source>
        <dbReference type="Proteomes" id="UP001308656"/>
    </source>
</evidence>
<proteinExistence type="predicted"/>
<keyword evidence="2" id="KW-1185">Reference proteome</keyword>
<dbReference type="RefSeq" id="WP_241679647.1">
    <property type="nucleotide sequence ID" value="NZ_JAYKTO010000001.1"/>
</dbReference>
<protein>
    <submittedName>
        <fullName evidence="1">Uncharacterized protein</fullName>
    </submittedName>
</protein>
<name>A0ABU6B6V9_9STRE</name>
<organism evidence="1 2">
    <name type="scientific">Streptococcus gingivalis</name>
    <dbReference type="NCBI Taxonomy" id="3111861"/>
    <lineage>
        <taxon>Bacteria</taxon>
        <taxon>Bacillati</taxon>
        <taxon>Bacillota</taxon>
        <taxon>Bacilli</taxon>
        <taxon>Lactobacillales</taxon>
        <taxon>Streptococcaceae</taxon>
        <taxon>Streptococcus</taxon>
    </lineage>
</organism>
<gene>
    <name evidence="1" type="ORF">SM122_03055</name>
</gene>
<dbReference type="Proteomes" id="UP001308656">
    <property type="component" value="Unassembled WGS sequence"/>
</dbReference>
<comment type="caution">
    <text evidence="1">The sequence shown here is derived from an EMBL/GenBank/DDBJ whole genome shotgun (WGS) entry which is preliminary data.</text>
</comment>